<reference evidence="1 2" key="1">
    <citation type="submission" date="2021-07" db="EMBL/GenBank/DDBJ databases">
        <title>Thermus aquaticus gen. n. and sp. n., a nonsporulating extreme thermophile.</title>
        <authorList>
            <person name="Hu C.-J."/>
            <person name="Li W.-J."/>
            <person name="Xian W.-D."/>
        </authorList>
    </citation>
    <scope>NUCLEOTIDE SEQUENCE [LARGE SCALE GENOMIC DNA]</scope>
    <source>
        <strain evidence="1 2">SYSU G05001</strain>
    </source>
</reference>
<keyword evidence="2" id="KW-1185">Reference proteome</keyword>
<accession>A0ABS7A1I3</accession>
<sequence>MKMGQLNHSTVRARCAMCGRALSRPGRVVPGIGEVGPECHRKVQALEAFARAAGLEGSLYGGAWVPEDASQDALLRAQAFILRARRSGLRVEVNHVPGGAWVQVSGVERPKAFARAVDSWTAWARELEARAALREVARD</sequence>
<evidence type="ECO:0000313" key="2">
    <source>
        <dbReference type="Proteomes" id="UP000724268"/>
    </source>
</evidence>
<organism evidence="1 2">
    <name type="scientific">Thermus brevis</name>
    <dbReference type="NCBI Taxonomy" id="2862456"/>
    <lineage>
        <taxon>Bacteria</taxon>
        <taxon>Thermotogati</taxon>
        <taxon>Deinococcota</taxon>
        <taxon>Deinococci</taxon>
        <taxon>Thermales</taxon>
        <taxon>Thermaceae</taxon>
        <taxon>Thermus</taxon>
    </lineage>
</organism>
<dbReference type="EMBL" id="JAHXRS010000036">
    <property type="protein sequence ID" value="MBW6396163.1"/>
    <property type="molecule type" value="Genomic_DNA"/>
</dbReference>
<name>A0ABS7A1I3_9DEIN</name>
<comment type="caution">
    <text evidence="1">The sequence shown here is derived from an EMBL/GenBank/DDBJ whole genome shotgun (WGS) entry which is preliminary data.</text>
</comment>
<gene>
    <name evidence="1" type="ORF">KZX47_13540</name>
</gene>
<evidence type="ECO:0000313" key="1">
    <source>
        <dbReference type="EMBL" id="MBW6396163.1"/>
    </source>
</evidence>
<proteinExistence type="predicted"/>
<dbReference type="Proteomes" id="UP000724268">
    <property type="component" value="Unassembled WGS sequence"/>
</dbReference>
<protein>
    <submittedName>
        <fullName evidence="1">Uncharacterized protein</fullName>
    </submittedName>
</protein>